<proteinExistence type="predicted"/>
<protein>
    <submittedName>
        <fullName evidence="1">Uncharacterized protein</fullName>
    </submittedName>
</protein>
<sequence>MKRTRAEGSISVNCTTEQKNVYEY</sequence>
<dbReference type="EMBL" id="GBRH01183530">
    <property type="protein sequence ID" value="JAE14366.1"/>
    <property type="molecule type" value="Transcribed_RNA"/>
</dbReference>
<organism evidence="1">
    <name type="scientific">Arundo donax</name>
    <name type="common">Giant reed</name>
    <name type="synonym">Donax arundinaceus</name>
    <dbReference type="NCBI Taxonomy" id="35708"/>
    <lineage>
        <taxon>Eukaryota</taxon>
        <taxon>Viridiplantae</taxon>
        <taxon>Streptophyta</taxon>
        <taxon>Embryophyta</taxon>
        <taxon>Tracheophyta</taxon>
        <taxon>Spermatophyta</taxon>
        <taxon>Magnoliopsida</taxon>
        <taxon>Liliopsida</taxon>
        <taxon>Poales</taxon>
        <taxon>Poaceae</taxon>
        <taxon>PACMAD clade</taxon>
        <taxon>Arundinoideae</taxon>
        <taxon>Arundineae</taxon>
        <taxon>Arundo</taxon>
    </lineage>
</organism>
<accession>A0A0A9FVM9</accession>
<dbReference type="AlphaFoldDB" id="A0A0A9FVM9"/>
<reference evidence="1" key="2">
    <citation type="journal article" date="2015" name="Data Brief">
        <title>Shoot transcriptome of the giant reed, Arundo donax.</title>
        <authorList>
            <person name="Barrero R.A."/>
            <person name="Guerrero F.D."/>
            <person name="Moolhuijzen P."/>
            <person name="Goolsby J.A."/>
            <person name="Tidwell J."/>
            <person name="Bellgard S.E."/>
            <person name="Bellgard M.I."/>
        </authorList>
    </citation>
    <scope>NUCLEOTIDE SEQUENCE</scope>
    <source>
        <tissue evidence="1">Shoot tissue taken approximately 20 cm above the soil surface</tissue>
    </source>
</reference>
<reference evidence="1" key="1">
    <citation type="submission" date="2014-09" db="EMBL/GenBank/DDBJ databases">
        <authorList>
            <person name="Magalhaes I.L.F."/>
            <person name="Oliveira U."/>
            <person name="Santos F.R."/>
            <person name="Vidigal T.H.D.A."/>
            <person name="Brescovit A.D."/>
            <person name="Santos A.J."/>
        </authorList>
    </citation>
    <scope>NUCLEOTIDE SEQUENCE</scope>
    <source>
        <tissue evidence="1">Shoot tissue taken approximately 20 cm above the soil surface</tissue>
    </source>
</reference>
<evidence type="ECO:0000313" key="1">
    <source>
        <dbReference type="EMBL" id="JAE14366.1"/>
    </source>
</evidence>
<name>A0A0A9FVM9_ARUDO</name>